<comment type="caution">
    <text evidence="6">The sequence shown here is derived from an EMBL/GenBank/DDBJ whole genome shotgun (WGS) entry which is preliminary data.</text>
</comment>
<dbReference type="Gene3D" id="3.30.70.240">
    <property type="match status" value="1"/>
</dbReference>
<dbReference type="GO" id="GO:0003746">
    <property type="term" value="F:translation elongation factor activity"/>
    <property type="evidence" value="ECO:0007669"/>
    <property type="project" value="UniProtKB-UniRule"/>
</dbReference>
<evidence type="ECO:0000313" key="7">
    <source>
        <dbReference type="EMBL" id="KUK90915.1"/>
    </source>
</evidence>
<feature type="domain" description="Tr-type G" evidence="5">
    <location>
        <begin position="7"/>
        <end position="274"/>
    </location>
</feature>
<dbReference type="InterPro" id="IPR041095">
    <property type="entry name" value="EFG_II"/>
</dbReference>
<dbReference type="CDD" id="cd03713">
    <property type="entry name" value="EFG_mtEFG_C"/>
    <property type="match status" value="1"/>
</dbReference>
<dbReference type="PANTHER" id="PTHR43261">
    <property type="entry name" value="TRANSLATION ELONGATION FACTOR G-RELATED"/>
    <property type="match status" value="1"/>
</dbReference>
<dbReference type="Gene3D" id="3.30.70.870">
    <property type="entry name" value="Elongation Factor G (Translational Gtpase), domain 3"/>
    <property type="match status" value="1"/>
</dbReference>
<evidence type="ECO:0000313" key="6">
    <source>
        <dbReference type="EMBL" id="KUK68657.1"/>
    </source>
</evidence>
<evidence type="ECO:0000313" key="9">
    <source>
        <dbReference type="Proteomes" id="UP000055014"/>
    </source>
</evidence>
<dbReference type="FunFam" id="3.30.70.870:FF:000002">
    <property type="entry name" value="Translation elongation factor 2"/>
    <property type="match status" value="1"/>
</dbReference>
<keyword evidence="6" id="KW-0251">Elongation factor</keyword>
<evidence type="ECO:0000259" key="5">
    <source>
        <dbReference type="PROSITE" id="PS51722"/>
    </source>
</evidence>
<dbReference type="Pfam" id="PF03764">
    <property type="entry name" value="EFG_IV"/>
    <property type="match status" value="1"/>
</dbReference>
<dbReference type="InterPro" id="IPR020568">
    <property type="entry name" value="Ribosomal_Su5_D2-typ_SF"/>
</dbReference>
<dbReference type="EMBL" id="LGGH01000002">
    <property type="protein sequence ID" value="KUK68657.1"/>
    <property type="molecule type" value="Genomic_DNA"/>
</dbReference>
<dbReference type="InterPro" id="IPR035649">
    <property type="entry name" value="EFG_V"/>
</dbReference>
<dbReference type="PROSITE" id="PS51722">
    <property type="entry name" value="G_TR_2"/>
    <property type="match status" value="1"/>
</dbReference>
<dbReference type="SMART" id="SM00889">
    <property type="entry name" value="EFG_IV"/>
    <property type="match status" value="1"/>
</dbReference>
<dbReference type="NCBIfam" id="NF009379">
    <property type="entry name" value="PRK12740.1-3"/>
    <property type="match status" value="1"/>
</dbReference>
<dbReference type="Proteomes" id="UP000054260">
    <property type="component" value="Unassembled WGS sequence"/>
</dbReference>
<keyword evidence="3" id="KW-0342">GTP-binding</keyword>
<dbReference type="Gene3D" id="3.30.230.10">
    <property type="match status" value="1"/>
</dbReference>
<dbReference type="SUPFAM" id="SSF50447">
    <property type="entry name" value="Translation proteins"/>
    <property type="match status" value="1"/>
</dbReference>
<dbReference type="InterPro" id="IPR000795">
    <property type="entry name" value="T_Tr_GTP-bd_dom"/>
</dbReference>
<evidence type="ECO:0000256" key="1">
    <source>
        <dbReference type="ARBA" id="ARBA00005870"/>
    </source>
</evidence>
<gene>
    <name evidence="6" type="ORF">XD86_0024</name>
    <name evidence="7" type="ORF">XE02_0303</name>
</gene>
<evidence type="ECO:0000256" key="4">
    <source>
        <dbReference type="NCBIfam" id="TIGR00484"/>
    </source>
</evidence>
<dbReference type="InterPro" id="IPR004540">
    <property type="entry name" value="Transl_elong_EFG/EF2"/>
</dbReference>
<reference evidence="6" key="1">
    <citation type="journal article" date="2015" name="MBio">
        <title>Genome-resolved metagenomic analysis reveals roles for candidate phyla and other microbial community members in biogeochemical transformations in oil reservoirs.</title>
        <authorList>
            <person name="Hu P."/>
            <person name="Tom L."/>
            <person name="Singh A."/>
            <person name="Thomas B.C."/>
            <person name="Baker B.J."/>
            <person name="Piceno Y.M."/>
            <person name="Andersen G.L."/>
            <person name="Banfield J.F."/>
        </authorList>
    </citation>
    <scope>NUCLEOTIDE SEQUENCE [LARGE SCALE GENOMIC DNA]</scope>
    <source>
        <strain evidence="6">46_47</strain>
        <strain evidence="7">46_70</strain>
    </source>
</reference>
<dbReference type="GO" id="GO:0032790">
    <property type="term" value="P:ribosome disassembly"/>
    <property type="evidence" value="ECO:0007669"/>
    <property type="project" value="TreeGrafter"/>
</dbReference>
<sequence>MDKIPIDAKRDITLIGHHGSGKTQIVDAMLFNAKLIDRIGILATDSEEVEKEKKASFSMGVTSLPHNDSRIYVIDTPGMSDFYAETANGIFASENIVAVINSTAGLEIQTERFGTIAKELGKGIIAFFNMMDKERSGYEETLADVADTFERTPVLVQLPIGRENDFRGLVDLVKMKAFVLEDGGICREEDIPADLQSSAAEARTKMIEDIVQNDEELMMKYLEGEELSIEELLSAFRKAYLANEVIPVLLGSAAKNIGIQQLLDFVIEVGKKPSETSPKPAKLLSGEEIEVRPTEEEPLVAYIFKSVVDPFVGKLTFMKILSGTLKQGDSFYVVDQDSSEKVGHVMLPEGTKEIEVDEATIGDIVKLSKLKKSAAGNTVAHRDRQLTLELPLMPEPMISKSIQPKSKGDIDKISGGLARLAESDPTFKWENDPETNETVISGLGSVHLEIMIERLKKLFSVDVEVGKPKIAYRETVRKVVEAEYKHKKQTGGHGQYGHVQIRIEPNERGGGFEFIDKIVGGVVPKNYIPAVEKGIVEAMKKGVLASYPVVDAKVTLFYGSYHDVDSSDMSFQIAARQAFKNGMAEANPVILEPLMDVDVFVPEEATGDIMGEITSRRGRPMGMEPQGKGTSKVVAQVPLAEMLDFANKLSSITSGRGYFTMKFNSYQETPPDVQQKIIVERQRELEEQQK</sequence>
<comment type="similarity">
    <text evidence="1">Belongs to the TRAFAC class translation factor GTPase superfamily. Classic translation factor GTPase family. EF-G/EF-2 subfamily.</text>
</comment>
<name>A0A101H1X8_9BACT</name>
<dbReference type="InterPro" id="IPR035647">
    <property type="entry name" value="EFG_III/V"/>
</dbReference>
<dbReference type="Pfam" id="PF22042">
    <property type="entry name" value="EF-G_D2"/>
    <property type="match status" value="1"/>
</dbReference>
<dbReference type="GO" id="GO:0003924">
    <property type="term" value="F:GTPase activity"/>
    <property type="evidence" value="ECO:0007669"/>
    <property type="project" value="InterPro"/>
</dbReference>
<dbReference type="GO" id="GO:0005525">
    <property type="term" value="F:GTP binding"/>
    <property type="evidence" value="ECO:0007669"/>
    <property type="project" value="UniProtKB-UniRule"/>
</dbReference>
<dbReference type="Pfam" id="PF00009">
    <property type="entry name" value="GTP_EFTU"/>
    <property type="match status" value="1"/>
</dbReference>
<accession>A0A101H1X8</accession>
<dbReference type="AlphaFoldDB" id="A0A101H1X8"/>
<dbReference type="InterPro" id="IPR014721">
    <property type="entry name" value="Ribsml_uS5_D2-typ_fold_subgr"/>
</dbReference>
<dbReference type="PANTHER" id="PTHR43261:SF6">
    <property type="entry name" value="ELONGATION FACTOR G-LIKE PROTEIN"/>
    <property type="match status" value="1"/>
</dbReference>
<dbReference type="NCBIfam" id="NF009381">
    <property type="entry name" value="PRK12740.1-5"/>
    <property type="match status" value="1"/>
</dbReference>
<dbReference type="InterPro" id="IPR009022">
    <property type="entry name" value="EFG_III"/>
</dbReference>
<dbReference type="SMART" id="SM00838">
    <property type="entry name" value="EFG_C"/>
    <property type="match status" value="1"/>
</dbReference>
<dbReference type="PATRIC" id="fig|1236046.5.peg.1334"/>
<dbReference type="Gene3D" id="3.40.50.300">
    <property type="entry name" value="P-loop containing nucleotide triphosphate hydrolases"/>
    <property type="match status" value="1"/>
</dbReference>
<dbReference type="SUPFAM" id="SSF54211">
    <property type="entry name" value="Ribosomal protein S5 domain 2-like"/>
    <property type="match status" value="1"/>
</dbReference>
<evidence type="ECO:0000256" key="2">
    <source>
        <dbReference type="ARBA" id="ARBA00022741"/>
    </source>
</evidence>
<dbReference type="EMBL" id="LGGW01000015">
    <property type="protein sequence ID" value="KUK90915.1"/>
    <property type="molecule type" value="Genomic_DNA"/>
</dbReference>
<dbReference type="FunFam" id="3.30.230.10:FF:000003">
    <property type="entry name" value="Elongation factor G"/>
    <property type="match status" value="1"/>
</dbReference>
<dbReference type="InterPro" id="IPR053905">
    <property type="entry name" value="EF-G-like_DII"/>
</dbReference>
<dbReference type="Gene3D" id="2.40.30.10">
    <property type="entry name" value="Translation factors"/>
    <property type="match status" value="1"/>
</dbReference>
<dbReference type="InterPro" id="IPR000640">
    <property type="entry name" value="EFG_V-like"/>
</dbReference>
<organism evidence="6 8">
    <name type="scientific">Mesotoga infera</name>
    <dbReference type="NCBI Taxonomy" id="1236046"/>
    <lineage>
        <taxon>Bacteria</taxon>
        <taxon>Thermotogati</taxon>
        <taxon>Thermotogota</taxon>
        <taxon>Thermotogae</taxon>
        <taxon>Kosmotogales</taxon>
        <taxon>Kosmotogaceae</taxon>
        <taxon>Mesotoga</taxon>
    </lineage>
</organism>
<dbReference type="Pfam" id="PF00679">
    <property type="entry name" value="EFG_C"/>
    <property type="match status" value="1"/>
</dbReference>
<dbReference type="Proteomes" id="UP000055014">
    <property type="component" value="Unassembled WGS sequence"/>
</dbReference>
<proteinExistence type="inferred from homology"/>
<dbReference type="NCBIfam" id="TIGR00484">
    <property type="entry name" value="EF-G"/>
    <property type="match status" value="1"/>
</dbReference>
<evidence type="ECO:0000313" key="8">
    <source>
        <dbReference type="Proteomes" id="UP000054260"/>
    </source>
</evidence>
<dbReference type="InterPro" id="IPR047872">
    <property type="entry name" value="EFG_IV"/>
</dbReference>
<keyword evidence="2" id="KW-0547">Nucleotide-binding</keyword>
<protein>
    <recommendedName>
        <fullName evidence="4">Elongation factor G</fullName>
    </recommendedName>
</protein>
<keyword evidence="6" id="KW-0648">Protein biosynthesis</keyword>
<dbReference type="SUPFAM" id="SSF52540">
    <property type="entry name" value="P-loop containing nucleoside triphosphate hydrolases"/>
    <property type="match status" value="1"/>
</dbReference>
<dbReference type="CDD" id="cd01434">
    <property type="entry name" value="EFG_mtEFG1_IV"/>
    <property type="match status" value="1"/>
</dbReference>
<dbReference type="NCBIfam" id="NF009891">
    <property type="entry name" value="PRK13351.1-1"/>
    <property type="match status" value="1"/>
</dbReference>
<dbReference type="FunFam" id="3.30.70.240:FF:000001">
    <property type="entry name" value="Elongation factor G"/>
    <property type="match status" value="1"/>
</dbReference>
<evidence type="ECO:0000256" key="3">
    <source>
        <dbReference type="ARBA" id="ARBA00023134"/>
    </source>
</evidence>
<dbReference type="SUPFAM" id="SSF54980">
    <property type="entry name" value="EF-G C-terminal domain-like"/>
    <property type="match status" value="2"/>
</dbReference>
<dbReference type="CDD" id="cd16262">
    <property type="entry name" value="EFG_III"/>
    <property type="match status" value="1"/>
</dbReference>
<reference evidence="8 9" key="2">
    <citation type="journal article" date="2015" name="MBio">
        <title>Genome-Resolved Metagenomic Analysis Reveals Roles for Candidate Phyla and Other Microbial Community Members in Biogeochemical Transformations in Oil Reservoirs.</title>
        <authorList>
            <person name="Hu P."/>
            <person name="Tom L."/>
            <person name="Singh A."/>
            <person name="Thomas B.C."/>
            <person name="Baker B.J."/>
            <person name="Piceno Y.M."/>
            <person name="Andersen G.L."/>
            <person name="Banfield J.F."/>
        </authorList>
    </citation>
    <scope>NUCLEOTIDE SEQUENCE [LARGE SCALE GENOMIC DNA]</scope>
</reference>
<dbReference type="InterPro" id="IPR027417">
    <property type="entry name" value="P-loop_NTPase"/>
</dbReference>
<dbReference type="Pfam" id="PF14492">
    <property type="entry name" value="EFG_III"/>
    <property type="match status" value="1"/>
</dbReference>
<dbReference type="InterPro" id="IPR009000">
    <property type="entry name" value="Transl_B-barrel_sf"/>
</dbReference>
<dbReference type="InterPro" id="IPR005517">
    <property type="entry name" value="Transl_elong_EFG/EF2_IV"/>
</dbReference>